<feature type="transmembrane region" description="Helical" evidence="2">
    <location>
        <begin position="44"/>
        <end position="62"/>
    </location>
</feature>
<evidence type="ECO:0000256" key="1">
    <source>
        <dbReference type="SAM" id="Coils"/>
    </source>
</evidence>
<evidence type="ECO:0000313" key="5">
    <source>
        <dbReference type="EMBL" id="MCZ0689197.1"/>
    </source>
</evidence>
<dbReference type="Proteomes" id="UP000284472">
    <property type="component" value="Unassembled WGS sequence"/>
</dbReference>
<dbReference type="Proteomes" id="UP000283981">
    <property type="component" value="Unassembled WGS sequence"/>
</dbReference>
<reference evidence="4" key="5">
    <citation type="submission" date="2022-11" db="EMBL/GenBank/DDBJ databases">
        <title>Temperate bacteriophages infecting mucin-degrading bacterium Ruminococcus gnavus from the human gut.</title>
        <authorList>
            <person name="Buttimer C."/>
        </authorList>
    </citation>
    <scope>NUCLEOTIDE SEQUENCE</scope>
    <source>
        <strain evidence="4">CCUG 49994</strain>
        <strain evidence="5">CCUG 52279</strain>
    </source>
</reference>
<evidence type="ECO:0000313" key="16">
    <source>
        <dbReference type="Proteomes" id="UP000235093"/>
    </source>
</evidence>
<reference evidence="14 15" key="1">
    <citation type="journal article" date="2017" name="Genome Med.">
        <title>A novel Ruminococcus gnavus clade enriched in inflammatory bowel disease patients.</title>
        <authorList>
            <person name="Hall A.B."/>
            <person name="Yassour M."/>
            <person name="Sauk J."/>
            <person name="Garner A."/>
            <person name="Jiang X."/>
            <person name="Arthur T."/>
            <person name="Lagoudas G.K."/>
            <person name="Vatanen T."/>
            <person name="Fornelos N."/>
            <person name="Wilson R."/>
            <person name="Bertha M."/>
            <person name="Cohen M."/>
            <person name="Garber J."/>
            <person name="Khalili H."/>
            <person name="Gevers D."/>
            <person name="Ananthakrishnan A.N."/>
            <person name="Kugathasan S."/>
            <person name="Lander E.S."/>
            <person name="Blainey P."/>
            <person name="Vlamakis H."/>
            <person name="Xavier R.J."/>
            <person name="Huttenhower C."/>
        </authorList>
    </citation>
    <scope>NUCLEOTIDE SEQUENCE [LARGE SCALE GENOMIC DNA]</scope>
    <source>
        <strain evidence="7 15">RJX1124</strain>
        <strain evidence="8 16">RJX1125</strain>
        <strain evidence="9 14">RJX1128</strain>
    </source>
</reference>
<evidence type="ECO:0000313" key="15">
    <source>
        <dbReference type="Proteomes" id="UP000234891"/>
    </source>
</evidence>
<dbReference type="EMBL" id="QSSX01000038">
    <property type="protein sequence ID" value="RGM20676.1"/>
    <property type="molecule type" value="Genomic_DNA"/>
</dbReference>
<evidence type="ECO:0000313" key="11">
    <source>
        <dbReference type="EMBL" id="RGQ70994.1"/>
    </source>
</evidence>
<dbReference type="Proteomes" id="UP001296580">
    <property type="component" value="Unassembled WGS sequence"/>
</dbReference>
<proteinExistence type="predicted"/>
<evidence type="ECO:0000313" key="9">
    <source>
        <dbReference type="EMBL" id="PLT89108.1"/>
    </source>
</evidence>
<protein>
    <submittedName>
        <fullName evidence="4">PH domain-containing protein</fullName>
    </submittedName>
</protein>
<dbReference type="Proteomes" id="UP000286137">
    <property type="component" value="Unassembled WGS sequence"/>
</dbReference>
<keyword evidence="2" id="KW-0472">Membrane</keyword>
<evidence type="ECO:0000313" key="7">
    <source>
        <dbReference type="EMBL" id="PLT73085.1"/>
    </source>
</evidence>
<dbReference type="Proteomes" id="UP001079535">
    <property type="component" value="Unassembled WGS sequence"/>
</dbReference>
<comment type="caution">
    <text evidence="9">The sequence shown here is derived from an EMBL/GenBank/DDBJ whole genome shotgun (WGS) entry which is preliminary data.</text>
</comment>
<organism evidence="9 14">
    <name type="scientific">Mediterraneibacter gnavus</name>
    <name type="common">Ruminococcus gnavus</name>
    <dbReference type="NCBI Taxonomy" id="33038"/>
    <lineage>
        <taxon>Bacteria</taxon>
        <taxon>Bacillati</taxon>
        <taxon>Bacillota</taxon>
        <taxon>Clostridia</taxon>
        <taxon>Lachnospirales</taxon>
        <taxon>Lachnospiraceae</taxon>
        <taxon>Mediterraneibacter</taxon>
    </lineage>
</organism>
<dbReference type="Proteomes" id="UP001076974">
    <property type="component" value="Unassembled WGS sequence"/>
</dbReference>
<dbReference type="EMBL" id="JAPRAY010000010">
    <property type="protein sequence ID" value="MCZ0667551.1"/>
    <property type="molecule type" value="Genomic_DNA"/>
</dbReference>
<evidence type="ECO:0000313" key="13">
    <source>
        <dbReference type="EMBL" id="RHG84251.1"/>
    </source>
</evidence>
<evidence type="ECO:0000313" key="19">
    <source>
        <dbReference type="Proteomes" id="UP000284472"/>
    </source>
</evidence>
<evidence type="ECO:0000313" key="12">
    <source>
        <dbReference type="EMBL" id="RHD03284.1"/>
    </source>
</evidence>
<evidence type="ECO:0000313" key="17">
    <source>
        <dbReference type="Proteomes" id="UP000260808"/>
    </source>
</evidence>
<name>A0A2N5Q3H1_MEDGN</name>
<dbReference type="PANTHER" id="PTHR34473:SF2">
    <property type="entry name" value="UPF0699 TRANSMEMBRANE PROTEIN YDBT"/>
    <property type="match status" value="1"/>
</dbReference>
<dbReference type="EMBL" id="JAAIRV010000048">
    <property type="protein sequence ID" value="NSI59862.1"/>
    <property type="molecule type" value="Genomic_DNA"/>
</dbReference>
<dbReference type="EMBL" id="QSIR01000026">
    <property type="protein sequence ID" value="RHD03284.1"/>
    <property type="molecule type" value="Genomic_DNA"/>
</dbReference>
<keyword evidence="1" id="KW-0175">Coiled coil</keyword>
<dbReference type="Proteomes" id="UP000234840">
    <property type="component" value="Unassembled WGS sequence"/>
</dbReference>
<dbReference type="AlphaFoldDB" id="A0A2N5Q3H1"/>
<evidence type="ECO:0000313" key="20">
    <source>
        <dbReference type="Proteomes" id="UP000286137"/>
    </source>
</evidence>
<keyword evidence="2" id="KW-1133">Transmembrane helix</keyword>
<evidence type="ECO:0000313" key="10">
    <source>
        <dbReference type="EMBL" id="RGM20676.1"/>
    </source>
</evidence>
<dbReference type="Proteomes" id="UP000260808">
    <property type="component" value="Unassembled WGS sequence"/>
</dbReference>
<dbReference type="EMBL" id="NIHT01000009">
    <property type="protein sequence ID" value="PLT75801.1"/>
    <property type="molecule type" value="Genomic_DNA"/>
</dbReference>
<reference evidence="6" key="4">
    <citation type="submission" date="2020-02" db="EMBL/GenBank/DDBJ databases">
        <authorList>
            <person name="Littmann E."/>
            <person name="Sorbara M."/>
        </authorList>
    </citation>
    <scope>NUCLEOTIDE SEQUENCE</scope>
    <source>
        <strain evidence="6">MSK.15.32</strain>
    </source>
</reference>
<dbReference type="RefSeq" id="WP_004844435.1">
    <property type="nucleotide sequence ID" value="NZ_BAABXJ010000001.1"/>
</dbReference>
<evidence type="ECO:0000256" key="2">
    <source>
        <dbReference type="SAM" id="Phobius"/>
    </source>
</evidence>
<dbReference type="EMBL" id="QRTJ01000002">
    <property type="protein sequence ID" value="RGQ70994.1"/>
    <property type="molecule type" value="Genomic_DNA"/>
</dbReference>
<accession>A0A2N5Q3H1</accession>
<feature type="coiled-coil region" evidence="1">
    <location>
        <begin position="134"/>
        <end position="161"/>
    </location>
</feature>
<gene>
    <name evidence="9" type="ORF">CDL20_01510</name>
    <name evidence="8" type="ORF">CDL23_07240</name>
    <name evidence="7" type="ORF">CDL26_07130</name>
    <name evidence="13" type="ORF">DW243_09110</name>
    <name evidence="12" type="ORF">DW812_14315</name>
    <name evidence="11" type="ORF">DWY88_02290</name>
    <name evidence="10" type="ORF">DXC31_13345</name>
    <name evidence="6" type="ORF">G4993_15920</name>
    <name evidence="5" type="ORF">OZZ16_04570</name>
    <name evidence="4" type="ORF">OZZ17_08325</name>
</gene>
<evidence type="ECO:0000313" key="6">
    <source>
        <dbReference type="EMBL" id="NSI59862.1"/>
    </source>
</evidence>
<evidence type="ECO:0000313" key="8">
    <source>
        <dbReference type="EMBL" id="PLT75801.1"/>
    </source>
</evidence>
<dbReference type="EMBL" id="NIHS01000009">
    <property type="protein sequence ID" value="PLT73085.1"/>
    <property type="molecule type" value="Genomic_DNA"/>
</dbReference>
<feature type="domain" description="YdbS-like PH" evidence="3">
    <location>
        <begin position="68"/>
        <end position="144"/>
    </location>
</feature>
<dbReference type="Pfam" id="PF03703">
    <property type="entry name" value="bPH_2"/>
    <property type="match status" value="1"/>
</dbReference>
<evidence type="ECO:0000313" key="18">
    <source>
        <dbReference type="Proteomes" id="UP000283981"/>
    </source>
</evidence>
<evidence type="ECO:0000313" key="14">
    <source>
        <dbReference type="Proteomes" id="UP000234840"/>
    </source>
</evidence>
<dbReference type="InterPro" id="IPR005182">
    <property type="entry name" value="YdbS-like_PH"/>
</dbReference>
<evidence type="ECO:0000259" key="3">
    <source>
        <dbReference type="Pfam" id="PF03703"/>
    </source>
</evidence>
<evidence type="ECO:0000313" key="4">
    <source>
        <dbReference type="EMBL" id="MCZ0667551.1"/>
    </source>
</evidence>
<sequence>MAYEKLSRRALGCMYTAEIIGDVIFIVLIGIVNIFWLIPKQIEIGRWISAVLLIYAAVSMLVEPYFRYNRYRYSINEECIDIREGYLFVKRNIVPIERLHKLEISKGPIDQIFHVAKVTVTTAGGDVTLRFLEEEKAEKIAENLQKRINEIVKEQREEDGE</sequence>
<dbReference type="Proteomes" id="UP000235093">
    <property type="component" value="Unassembled WGS sequence"/>
</dbReference>
<dbReference type="GeneID" id="57433182"/>
<dbReference type="Proteomes" id="UP000234891">
    <property type="component" value="Unassembled WGS sequence"/>
</dbReference>
<dbReference type="EMBL" id="JAPRBD010000003">
    <property type="protein sequence ID" value="MCZ0689197.1"/>
    <property type="molecule type" value="Genomic_DNA"/>
</dbReference>
<reference evidence="6" key="3">
    <citation type="journal article" date="2020" name="Cell Host Microbe">
        <title>Functional and Genomic Variation between Human-Derived Isolates of Lachnospiraceae Reveals Inter- and Intra-Species Diversity.</title>
        <authorList>
            <person name="Sorbara M.T."/>
            <person name="Littmann E.R."/>
            <person name="Fontana E."/>
            <person name="Moody T.U."/>
            <person name="Kohout C.E."/>
            <person name="Gjonbalaj M."/>
            <person name="Eaton V."/>
            <person name="Seok R."/>
            <person name="Leiner I.M."/>
            <person name="Pamer E.G."/>
        </authorList>
    </citation>
    <scope>NUCLEOTIDE SEQUENCE</scope>
    <source>
        <strain evidence="6">MSK.15.32</strain>
    </source>
</reference>
<feature type="transmembrane region" description="Helical" evidence="2">
    <location>
        <begin position="12"/>
        <end position="38"/>
    </location>
</feature>
<dbReference type="EMBL" id="NIHW01000002">
    <property type="protein sequence ID" value="PLT89108.1"/>
    <property type="molecule type" value="Genomic_DNA"/>
</dbReference>
<keyword evidence="2" id="KW-0812">Transmembrane</keyword>
<reference evidence="17 18" key="2">
    <citation type="submission" date="2018-08" db="EMBL/GenBank/DDBJ databases">
        <title>A genome reference for cultivated species of the human gut microbiota.</title>
        <authorList>
            <person name="Zou Y."/>
            <person name="Xue W."/>
            <person name="Luo G."/>
        </authorList>
    </citation>
    <scope>NUCLEOTIDE SEQUENCE [LARGE SCALE GENOMIC DNA]</scope>
    <source>
        <strain evidence="11 20">AF27-4BH</strain>
        <strain evidence="13 18">AM21-18</strain>
        <strain evidence="12 19">AM32-6</strain>
        <strain evidence="10 17">TF01-20-2</strain>
    </source>
</reference>
<dbReference type="EMBL" id="QRIS01000013">
    <property type="protein sequence ID" value="RHG84251.1"/>
    <property type="molecule type" value="Genomic_DNA"/>
</dbReference>
<dbReference type="PANTHER" id="PTHR34473">
    <property type="entry name" value="UPF0699 TRANSMEMBRANE PROTEIN YDBS"/>
    <property type="match status" value="1"/>
</dbReference>